<keyword evidence="1" id="KW-0378">Hydrolase</keyword>
<feature type="chain" id="PRO_5019429554" description="Phosphoglycerate mutase-like protein" evidence="2">
    <location>
        <begin position="21"/>
        <end position="554"/>
    </location>
</feature>
<evidence type="ECO:0000256" key="1">
    <source>
        <dbReference type="ARBA" id="ARBA00022801"/>
    </source>
</evidence>
<feature type="signal peptide" evidence="2">
    <location>
        <begin position="1"/>
        <end position="20"/>
    </location>
</feature>
<dbReference type="STRING" id="231916.A0A409VCD8"/>
<reference evidence="3 4" key="1">
    <citation type="journal article" date="2018" name="Evol. Lett.">
        <title>Horizontal gene cluster transfer increased hallucinogenic mushroom diversity.</title>
        <authorList>
            <person name="Reynolds H.T."/>
            <person name="Vijayakumar V."/>
            <person name="Gluck-Thaler E."/>
            <person name="Korotkin H.B."/>
            <person name="Matheny P.B."/>
            <person name="Slot J.C."/>
        </authorList>
    </citation>
    <scope>NUCLEOTIDE SEQUENCE [LARGE SCALE GENOMIC DNA]</scope>
    <source>
        <strain evidence="3 4">SRW20</strain>
    </source>
</reference>
<evidence type="ECO:0000313" key="4">
    <source>
        <dbReference type="Proteomes" id="UP000284706"/>
    </source>
</evidence>
<dbReference type="OrthoDB" id="6509975at2759"/>
<keyword evidence="4" id="KW-1185">Reference proteome</keyword>
<evidence type="ECO:0000313" key="3">
    <source>
        <dbReference type="EMBL" id="PPQ64744.1"/>
    </source>
</evidence>
<dbReference type="InterPro" id="IPR000560">
    <property type="entry name" value="His_Pase_clade-2"/>
</dbReference>
<dbReference type="InterPro" id="IPR029033">
    <property type="entry name" value="His_PPase_superfam"/>
</dbReference>
<sequence>MVFSASLVLVPLLSLGVVRGSPAHASSFAGETTTFLFPPAGVTVTATATAFLDESEIGFAGPTPTGDEAFAIQTAPVIAKVDNIFPLIQPNAEDSAKNKKPFNILTHLGNLSPWQSVDSSSFGLPNTSPVVPSGCELRQVHLAHRHGARYPTSDGVTAGFAAKLHSTVTGSGFSASGALSFLNTWKYKLGAEILTPFGRSQLFELGVGFRIKYGDLLKDLTDLPVFRTTSEERMIDSALHFAAGFFGVQTYQQDYHQLIMIETDGQNNTLAPYENCPNSNNAVASFGNTQANKWANVYLQPALKRLTPLLRGVNLTISDLVAMQELCAYETVSLGFSAFCGVFTEEEWEGFEYFIDLQFWYGSGPGNPATAAMGIGYVQELVSRLTQTRITTFDSAVNASIVTNPTLFPLNQSIFVDASHDTVLSTFYVAMNFTSLAANGPLPTDHIPKDQTYFVNQLAPFASNLVGQVLSCPASSAKPTHIRWIVNDGVLPLTGIKGCKPNSDGLCDLDTFIAGMKQRIQEVDFNLGCFGNITVPIPDNIVNGQPPAPKKKTF</sequence>
<dbReference type="InParanoid" id="A0A409VCD8"/>
<name>A0A409VCD8_9AGAR</name>
<proteinExistence type="predicted"/>
<dbReference type="CDD" id="cd07061">
    <property type="entry name" value="HP_HAP_like"/>
    <property type="match status" value="1"/>
</dbReference>
<evidence type="ECO:0000256" key="2">
    <source>
        <dbReference type="SAM" id="SignalP"/>
    </source>
</evidence>
<dbReference type="GO" id="GO:0003993">
    <property type="term" value="F:acid phosphatase activity"/>
    <property type="evidence" value="ECO:0007669"/>
    <property type="project" value="TreeGrafter"/>
</dbReference>
<dbReference type="Gene3D" id="3.40.50.1240">
    <property type="entry name" value="Phosphoglycerate mutase-like"/>
    <property type="match status" value="1"/>
</dbReference>
<dbReference type="FunCoup" id="A0A409VCD8">
    <property type="interactions" value="183"/>
</dbReference>
<comment type="caution">
    <text evidence="3">The sequence shown here is derived from an EMBL/GenBank/DDBJ whole genome shotgun (WGS) entry which is preliminary data.</text>
</comment>
<dbReference type="Pfam" id="PF00328">
    <property type="entry name" value="His_Phos_2"/>
    <property type="match status" value="1"/>
</dbReference>
<dbReference type="EMBL" id="NHYE01005663">
    <property type="protein sequence ID" value="PPQ64744.1"/>
    <property type="molecule type" value="Genomic_DNA"/>
</dbReference>
<dbReference type="Proteomes" id="UP000284706">
    <property type="component" value="Unassembled WGS sequence"/>
</dbReference>
<evidence type="ECO:0008006" key="5">
    <source>
        <dbReference type="Google" id="ProtNLM"/>
    </source>
</evidence>
<dbReference type="SUPFAM" id="SSF53254">
    <property type="entry name" value="Phosphoglycerate mutase-like"/>
    <property type="match status" value="1"/>
</dbReference>
<organism evidence="3 4">
    <name type="scientific">Gymnopilus dilepis</name>
    <dbReference type="NCBI Taxonomy" id="231916"/>
    <lineage>
        <taxon>Eukaryota</taxon>
        <taxon>Fungi</taxon>
        <taxon>Dikarya</taxon>
        <taxon>Basidiomycota</taxon>
        <taxon>Agaricomycotina</taxon>
        <taxon>Agaricomycetes</taxon>
        <taxon>Agaricomycetidae</taxon>
        <taxon>Agaricales</taxon>
        <taxon>Agaricineae</taxon>
        <taxon>Hymenogastraceae</taxon>
        <taxon>Gymnopilus</taxon>
    </lineage>
</organism>
<accession>A0A409VCD8</accession>
<protein>
    <recommendedName>
        <fullName evidence="5">Phosphoglycerate mutase-like protein</fullName>
    </recommendedName>
</protein>
<dbReference type="AlphaFoldDB" id="A0A409VCD8"/>
<dbReference type="PANTHER" id="PTHR20963">
    <property type="entry name" value="MULTIPLE INOSITOL POLYPHOSPHATE PHOSPHATASE-RELATED"/>
    <property type="match status" value="1"/>
</dbReference>
<keyword evidence="2" id="KW-0732">Signal</keyword>
<gene>
    <name evidence="3" type="ORF">CVT26_002688</name>
</gene>
<dbReference type="PANTHER" id="PTHR20963:SF42">
    <property type="entry name" value="PHOSPHOGLYCERATE MUTASE-LIKE PROTEIN"/>
    <property type="match status" value="1"/>
</dbReference>